<comment type="caution">
    <text evidence="1">The sequence shown here is derived from an EMBL/GenBank/DDBJ whole genome shotgun (WGS) entry which is preliminary data.</text>
</comment>
<dbReference type="EMBL" id="SIXH01000037">
    <property type="protein sequence ID" value="TBO60465.1"/>
    <property type="molecule type" value="Genomic_DNA"/>
</dbReference>
<dbReference type="AlphaFoldDB" id="A0A4Q9HZC9"/>
<reference evidence="1 2" key="1">
    <citation type="submission" date="2019-02" db="EMBL/GenBank/DDBJ databases">
        <title>Draft Genome Sequence of Streptomyces sp. AM-2504, identified by 16S rRNA comparative analysis as a Streptomyces Kasugaensis strain.</title>
        <authorList>
            <person name="Napolioni V."/>
            <person name="Giuliodori A.M."/>
            <person name="Spurio R."/>
            <person name="Fabbretti A."/>
        </authorList>
    </citation>
    <scope>NUCLEOTIDE SEQUENCE [LARGE SCALE GENOMIC DNA]</scope>
    <source>
        <strain evidence="1 2">AM-2504</strain>
    </source>
</reference>
<name>A0A4Q9HZC9_STRKA</name>
<gene>
    <name evidence="1" type="ORF">EYS09_06420</name>
</gene>
<keyword evidence="2" id="KW-1185">Reference proteome</keyword>
<evidence type="ECO:0000313" key="2">
    <source>
        <dbReference type="Proteomes" id="UP000292452"/>
    </source>
</evidence>
<proteinExistence type="predicted"/>
<dbReference type="Proteomes" id="UP000292452">
    <property type="component" value="Unassembled WGS sequence"/>
</dbReference>
<accession>A0A4Q9HZC9</accession>
<evidence type="ECO:0000313" key="1">
    <source>
        <dbReference type="EMBL" id="TBO60465.1"/>
    </source>
</evidence>
<sequence>MSDSFIGLFLGIGGFCRGPCIASSPVCAPATLSVPVGWTVSAARSRMSGFFDAPSTVFHTTSISSPTFAVAGALTSAFVVPSIGGSPEIGGGRHSVLYDTSAAWAGPAAAMMPAPASISAAAEATPALLRCLITWNPSTSVVRWMWWWTWWTVRCPG</sequence>
<organism evidence="1 2">
    <name type="scientific">Streptomyces kasugaensis</name>
    <dbReference type="NCBI Taxonomy" id="1946"/>
    <lineage>
        <taxon>Bacteria</taxon>
        <taxon>Bacillati</taxon>
        <taxon>Actinomycetota</taxon>
        <taxon>Actinomycetes</taxon>
        <taxon>Kitasatosporales</taxon>
        <taxon>Streptomycetaceae</taxon>
        <taxon>Streptomyces</taxon>
    </lineage>
</organism>
<protein>
    <submittedName>
        <fullName evidence="1">Uncharacterized protein</fullName>
    </submittedName>
</protein>